<dbReference type="InterPro" id="IPR054189">
    <property type="entry name" value="DUF6894"/>
</dbReference>
<dbReference type="RefSeq" id="WP_238290846.1">
    <property type="nucleotide sequence ID" value="NZ_BPQS01000028.1"/>
</dbReference>
<feature type="domain" description="DUF6894" evidence="1">
    <location>
        <begin position="3"/>
        <end position="70"/>
    </location>
</feature>
<reference evidence="3" key="1">
    <citation type="journal article" date="2019" name="Int. J. Syst. Evol. Microbiol.">
        <title>The Global Catalogue of Microorganisms (GCM) 10K type strain sequencing project: providing services to taxonomists for standard genome sequencing and annotation.</title>
        <authorList>
            <consortium name="The Broad Institute Genomics Platform"/>
            <consortium name="The Broad Institute Genome Sequencing Center for Infectious Disease"/>
            <person name="Wu L."/>
            <person name="Ma J."/>
        </authorList>
    </citation>
    <scope>NUCLEOTIDE SEQUENCE [LARGE SCALE GENOMIC DNA]</scope>
    <source>
        <strain evidence="3">CECT 7806</strain>
    </source>
</reference>
<evidence type="ECO:0000259" key="1">
    <source>
        <dbReference type="Pfam" id="PF21834"/>
    </source>
</evidence>
<keyword evidence="3" id="KW-1185">Reference proteome</keyword>
<dbReference type="Pfam" id="PF21834">
    <property type="entry name" value="DUF6894"/>
    <property type="match status" value="1"/>
</dbReference>
<proteinExistence type="predicted"/>
<comment type="caution">
    <text evidence="2">The sequence shown here is derived from an EMBL/GenBank/DDBJ whole genome shotgun (WGS) entry which is preliminary data.</text>
</comment>
<dbReference type="EMBL" id="JAUFPT010000118">
    <property type="protein sequence ID" value="MDN3574851.1"/>
    <property type="molecule type" value="Genomic_DNA"/>
</dbReference>
<protein>
    <recommendedName>
        <fullName evidence="1">DUF6894 domain-containing protein</fullName>
    </recommendedName>
</protein>
<name>A0ABT8AYD1_9HYPH</name>
<sequence>MSRYFFDIHDGATQFDQTGTECATLDDARAMALQLLPDLTRDEALKGGDRLAYTVLVSDEDHRPVYTATVSLNGVWLIR</sequence>
<gene>
    <name evidence="2" type="ORF">QWZ18_30185</name>
</gene>
<evidence type="ECO:0000313" key="2">
    <source>
        <dbReference type="EMBL" id="MDN3574851.1"/>
    </source>
</evidence>
<accession>A0ABT8AYD1</accession>
<organism evidence="2 3">
    <name type="scientific">Methylobacterium longum</name>
    <dbReference type="NCBI Taxonomy" id="767694"/>
    <lineage>
        <taxon>Bacteria</taxon>
        <taxon>Pseudomonadati</taxon>
        <taxon>Pseudomonadota</taxon>
        <taxon>Alphaproteobacteria</taxon>
        <taxon>Hyphomicrobiales</taxon>
        <taxon>Methylobacteriaceae</taxon>
        <taxon>Methylobacterium</taxon>
    </lineage>
</organism>
<evidence type="ECO:0000313" key="3">
    <source>
        <dbReference type="Proteomes" id="UP001244297"/>
    </source>
</evidence>
<dbReference type="Proteomes" id="UP001244297">
    <property type="component" value="Unassembled WGS sequence"/>
</dbReference>